<dbReference type="AlphaFoldDB" id="A0A9P6SRL5"/>
<dbReference type="GO" id="GO:0005576">
    <property type="term" value="C:extracellular region"/>
    <property type="evidence" value="ECO:0007669"/>
    <property type="project" value="UniProtKB-SubCell"/>
</dbReference>
<keyword evidence="3" id="KW-0964">Secreted</keyword>
<sequence>MTVLLRLFCLVDGEPTSNAFPLSISSTDDVGTLKKLIKAEKTPKFDDIAADELTTWRVSIPVTEDDEDVPVLLEPLIDKKKLLPTKRLSIFFPE</sequence>
<evidence type="ECO:0000259" key="4">
    <source>
        <dbReference type="Pfam" id="PF20147"/>
    </source>
</evidence>
<evidence type="ECO:0000256" key="1">
    <source>
        <dbReference type="ARBA" id="ARBA00004340"/>
    </source>
</evidence>
<evidence type="ECO:0000313" key="5">
    <source>
        <dbReference type="EMBL" id="KAF9994418.1"/>
    </source>
</evidence>
<evidence type="ECO:0000256" key="2">
    <source>
        <dbReference type="ARBA" id="ARBA00004613"/>
    </source>
</evidence>
<dbReference type="Proteomes" id="UP000703661">
    <property type="component" value="Unassembled WGS sequence"/>
</dbReference>
<dbReference type="GO" id="GO:0043657">
    <property type="term" value="C:host cell"/>
    <property type="evidence" value="ECO:0007669"/>
    <property type="project" value="UniProtKB-SubCell"/>
</dbReference>
<protein>
    <recommendedName>
        <fullName evidence="4">Crinkler effector protein N-terminal domain-containing protein</fullName>
    </recommendedName>
</protein>
<feature type="non-terminal residue" evidence="5">
    <location>
        <position position="94"/>
    </location>
</feature>
<evidence type="ECO:0000313" key="6">
    <source>
        <dbReference type="Proteomes" id="UP000703661"/>
    </source>
</evidence>
<dbReference type="Pfam" id="PF20147">
    <property type="entry name" value="Crinkler"/>
    <property type="match status" value="1"/>
</dbReference>
<dbReference type="InterPro" id="IPR045379">
    <property type="entry name" value="Crinkler_N"/>
</dbReference>
<name>A0A9P6SRL5_9FUNG</name>
<gene>
    <name evidence="5" type="ORF">BGZ80_007813</name>
</gene>
<comment type="caution">
    <text evidence="5">The sequence shown here is derived from an EMBL/GenBank/DDBJ whole genome shotgun (WGS) entry which is preliminary data.</text>
</comment>
<evidence type="ECO:0000256" key="3">
    <source>
        <dbReference type="ARBA" id="ARBA00022525"/>
    </source>
</evidence>
<organism evidence="5 6">
    <name type="scientific">Entomortierella chlamydospora</name>
    <dbReference type="NCBI Taxonomy" id="101097"/>
    <lineage>
        <taxon>Eukaryota</taxon>
        <taxon>Fungi</taxon>
        <taxon>Fungi incertae sedis</taxon>
        <taxon>Mucoromycota</taxon>
        <taxon>Mortierellomycotina</taxon>
        <taxon>Mortierellomycetes</taxon>
        <taxon>Mortierellales</taxon>
        <taxon>Mortierellaceae</taxon>
        <taxon>Entomortierella</taxon>
    </lineage>
</organism>
<accession>A0A9P6SRL5</accession>
<reference evidence="5" key="1">
    <citation type="journal article" date="2020" name="Fungal Divers.">
        <title>Resolving the Mortierellaceae phylogeny through synthesis of multi-gene phylogenetics and phylogenomics.</title>
        <authorList>
            <person name="Vandepol N."/>
            <person name="Liber J."/>
            <person name="Desiro A."/>
            <person name="Na H."/>
            <person name="Kennedy M."/>
            <person name="Barry K."/>
            <person name="Grigoriev I.V."/>
            <person name="Miller A.N."/>
            <person name="O'Donnell K."/>
            <person name="Stajich J.E."/>
            <person name="Bonito G."/>
        </authorList>
    </citation>
    <scope>NUCLEOTIDE SEQUENCE</scope>
    <source>
        <strain evidence="5">NRRL 2769</strain>
    </source>
</reference>
<proteinExistence type="predicted"/>
<dbReference type="EMBL" id="JAAAID010004073">
    <property type="protein sequence ID" value="KAF9994418.1"/>
    <property type="molecule type" value="Genomic_DNA"/>
</dbReference>
<keyword evidence="6" id="KW-1185">Reference proteome</keyword>
<comment type="subcellular location">
    <subcellularLocation>
        <location evidence="1">Host cell</location>
    </subcellularLocation>
    <subcellularLocation>
        <location evidence="2">Secreted</location>
    </subcellularLocation>
</comment>
<feature type="domain" description="Crinkler effector protein N-terminal" evidence="4">
    <location>
        <begin position="5"/>
        <end position="89"/>
    </location>
</feature>